<dbReference type="InterPro" id="IPR023408">
    <property type="entry name" value="MscS_beta-dom_sf"/>
</dbReference>
<evidence type="ECO:0000256" key="5">
    <source>
        <dbReference type="ARBA" id="ARBA00022989"/>
    </source>
</evidence>
<feature type="transmembrane region" description="Helical" evidence="7">
    <location>
        <begin position="172"/>
        <end position="194"/>
    </location>
</feature>
<protein>
    <submittedName>
        <fullName evidence="10">Mechanosensitive ion channel protein</fullName>
    </submittedName>
</protein>
<sequence length="441" mass="48880">MTPLDIISEIATGLWAQAHLFLTGMMRVWNLYQLAILAGLIVAAVGLSYVVGPLLHNWLRAQEGWPKWRLRLFLVLHRRLRLILFVALIWPVVWVMREVTWPSRSYLLAAAGSLAFAWLVIALLTRLIANTFLRGIVRIVGWIWVTLVIVGLTDETQRLFESVGLSFGETRLTLWTVLQAMVLLTALFTLARFLSHASAANISRVEDISPSMRVLVVKFLQLLLYGLALFIGLKSVGVDLTGLAVLSGAIGVGLGFGLQKVVSNLVSGVIILLDKSVKPGDVISLGETFGWINSLGARYVSVVTRDGKEYLIPNEDLITGQVVNWSHSDDFVRLDIFFGTAYGDDPHLVRKVAVEAAASVDRVLTHKAPVCHIVGFGDSSVDYILRFWIRDPTQGLTNIRGNVYLALWDAFRANGISIPFPQREVRMLKDEEAGPGFELPD</sequence>
<dbReference type="Gene3D" id="1.10.287.1260">
    <property type="match status" value="1"/>
</dbReference>
<evidence type="ECO:0000256" key="7">
    <source>
        <dbReference type="SAM" id="Phobius"/>
    </source>
</evidence>
<name>A0A917A9P6_9RHOB</name>
<evidence type="ECO:0000256" key="3">
    <source>
        <dbReference type="ARBA" id="ARBA00022475"/>
    </source>
</evidence>
<dbReference type="Gene3D" id="3.30.70.100">
    <property type="match status" value="1"/>
</dbReference>
<evidence type="ECO:0000256" key="1">
    <source>
        <dbReference type="ARBA" id="ARBA00004651"/>
    </source>
</evidence>
<dbReference type="Proteomes" id="UP000612855">
    <property type="component" value="Unassembled WGS sequence"/>
</dbReference>
<dbReference type="InterPro" id="IPR011066">
    <property type="entry name" value="MscS_channel_C_sf"/>
</dbReference>
<dbReference type="PANTHER" id="PTHR30347">
    <property type="entry name" value="POTASSIUM CHANNEL RELATED"/>
    <property type="match status" value="1"/>
</dbReference>
<comment type="similarity">
    <text evidence="2">Belongs to the MscS (TC 1.A.23) family.</text>
</comment>
<dbReference type="GO" id="GO:0005886">
    <property type="term" value="C:plasma membrane"/>
    <property type="evidence" value="ECO:0007669"/>
    <property type="project" value="UniProtKB-SubCell"/>
</dbReference>
<feature type="domain" description="Mechanosensitive ion channel MscS" evidence="8">
    <location>
        <begin position="261"/>
        <end position="327"/>
    </location>
</feature>
<evidence type="ECO:0000256" key="2">
    <source>
        <dbReference type="ARBA" id="ARBA00008017"/>
    </source>
</evidence>
<keyword evidence="6 7" id="KW-0472">Membrane</keyword>
<gene>
    <name evidence="10" type="ORF">GCM10011360_26200</name>
</gene>
<feature type="domain" description="Mechanosensitive ion channel MscS C-terminal" evidence="9">
    <location>
        <begin position="338"/>
        <end position="418"/>
    </location>
</feature>
<dbReference type="EMBL" id="BMFJ01000001">
    <property type="protein sequence ID" value="GGE37161.1"/>
    <property type="molecule type" value="Genomic_DNA"/>
</dbReference>
<evidence type="ECO:0000256" key="6">
    <source>
        <dbReference type="ARBA" id="ARBA00023136"/>
    </source>
</evidence>
<feature type="transmembrane region" description="Helical" evidence="7">
    <location>
        <begin position="215"/>
        <end position="234"/>
    </location>
</feature>
<dbReference type="RefSeq" id="WP_188478114.1">
    <property type="nucleotide sequence ID" value="NZ_BMFJ01000001.1"/>
</dbReference>
<feature type="transmembrane region" description="Helical" evidence="7">
    <location>
        <begin position="31"/>
        <end position="59"/>
    </location>
</feature>
<dbReference type="InterPro" id="IPR049278">
    <property type="entry name" value="MS_channel_C"/>
</dbReference>
<keyword evidence="5 7" id="KW-1133">Transmembrane helix</keyword>
<dbReference type="GO" id="GO:0008381">
    <property type="term" value="F:mechanosensitive monoatomic ion channel activity"/>
    <property type="evidence" value="ECO:0007669"/>
    <property type="project" value="UniProtKB-ARBA"/>
</dbReference>
<dbReference type="InterPro" id="IPR052702">
    <property type="entry name" value="MscS-like_channel"/>
</dbReference>
<dbReference type="SUPFAM" id="SSF82689">
    <property type="entry name" value="Mechanosensitive channel protein MscS (YggB), C-terminal domain"/>
    <property type="match status" value="1"/>
</dbReference>
<evidence type="ECO:0000313" key="11">
    <source>
        <dbReference type="Proteomes" id="UP000612855"/>
    </source>
</evidence>
<reference evidence="11" key="1">
    <citation type="journal article" date="2019" name="Int. J. Syst. Evol. Microbiol.">
        <title>The Global Catalogue of Microorganisms (GCM) 10K type strain sequencing project: providing services to taxonomists for standard genome sequencing and annotation.</title>
        <authorList>
            <consortium name="The Broad Institute Genomics Platform"/>
            <consortium name="The Broad Institute Genome Sequencing Center for Infectious Disease"/>
            <person name="Wu L."/>
            <person name="Ma J."/>
        </authorList>
    </citation>
    <scope>NUCLEOTIDE SEQUENCE [LARGE SCALE GENOMIC DNA]</scope>
    <source>
        <strain evidence="11">CGMCC 1.12664</strain>
    </source>
</reference>
<feature type="transmembrane region" description="Helical" evidence="7">
    <location>
        <begin position="80"/>
        <end position="96"/>
    </location>
</feature>
<dbReference type="PANTHER" id="PTHR30347:SF1">
    <property type="entry name" value="MECHANOSENSITIVE CHANNEL MSCK"/>
    <property type="match status" value="1"/>
</dbReference>
<dbReference type="InterPro" id="IPR006685">
    <property type="entry name" value="MscS_channel_2nd"/>
</dbReference>
<comment type="subcellular location">
    <subcellularLocation>
        <location evidence="1">Cell membrane</location>
        <topology evidence="1">Multi-pass membrane protein</topology>
    </subcellularLocation>
</comment>
<dbReference type="InterPro" id="IPR010920">
    <property type="entry name" value="LSM_dom_sf"/>
</dbReference>
<feature type="transmembrane region" description="Helical" evidence="7">
    <location>
        <begin position="135"/>
        <end position="152"/>
    </location>
</feature>
<dbReference type="Pfam" id="PF21082">
    <property type="entry name" value="MS_channel_3rd"/>
    <property type="match status" value="1"/>
</dbReference>
<evidence type="ECO:0000259" key="8">
    <source>
        <dbReference type="Pfam" id="PF00924"/>
    </source>
</evidence>
<evidence type="ECO:0000259" key="9">
    <source>
        <dbReference type="Pfam" id="PF21082"/>
    </source>
</evidence>
<evidence type="ECO:0000256" key="4">
    <source>
        <dbReference type="ARBA" id="ARBA00022692"/>
    </source>
</evidence>
<dbReference type="SUPFAM" id="SSF50182">
    <property type="entry name" value="Sm-like ribonucleoproteins"/>
    <property type="match status" value="1"/>
</dbReference>
<dbReference type="SUPFAM" id="SSF82861">
    <property type="entry name" value="Mechanosensitive channel protein MscS (YggB), transmembrane region"/>
    <property type="match status" value="1"/>
</dbReference>
<keyword evidence="11" id="KW-1185">Reference proteome</keyword>
<proteinExistence type="inferred from homology"/>
<accession>A0A917A9P6</accession>
<dbReference type="InterPro" id="IPR011014">
    <property type="entry name" value="MscS_channel_TM-2"/>
</dbReference>
<keyword evidence="3" id="KW-1003">Cell membrane</keyword>
<organism evidence="10 11">
    <name type="scientific">Primorskyibacter flagellatus</name>
    <dbReference type="NCBI Taxonomy" id="1387277"/>
    <lineage>
        <taxon>Bacteria</taxon>
        <taxon>Pseudomonadati</taxon>
        <taxon>Pseudomonadota</taxon>
        <taxon>Alphaproteobacteria</taxon>
        <taxon>Rhodobacterales</taxon>
        <taxon>Roseobacteraceae</taxon>
        <taxon>Primorskyibacter</taxon>
    </lineage>
</organism>
<comment type="caution">
    <text evidence="10">The sequence shown here is derived from an EMBL/GenBank/DDBJ whole genome shotgun (WGS) entry which is preliminary data.</text>
</comment>
<dbReference type="AlphaFoldDB" id="A0A917A9P6"/>
<dbReference type="Gene3D" id="2.30.30.60">
    <property type="match status" value="1"/>
</dbReference>
<feature type="transmembrane region" description="Helical" evidence="7">
    <location>
        <begin position="108"/>
        <end position="128"/>
    </location>
</feature>
<feature type="transmembrane region" description="Helical" evidence="7">
    <location>
        <begin position="240"/>
        <end position="258"/>
    </location>
</feature>
<evidence type="ECO:0000313" key="10">
    <source>
        <dbReference type="EMBL" id="GGE37161.1"/>
    </source>
</evidence>
<dbReference type="Pfam" id="PF00924">
    <property type="entry name" value="MS_channel_2nd"/>
    <property type="match status" value="1"/>
</dbReference>
<keyword evidence="4 7" id="KW-0812">Transmembrane</keyword>